<feature type="transmembrane region" description="Helical" evidence="1">
    <location>
        <begin position="229"/>
        <end position="252"/>
    </location>
</feature>
<sequence>MATSTITSSPTRSPPWSATPARECLIPRETISWNNYCGFYATSWGGCPSGYAPACSTAVDTANPFVSKRTVTDGGQATLTYEWWLKSHSQVICCPGIFFFFLTQNAPTSTLPWSCTAGANCILTTTAGFLASDPAQTSPSPIYAYGITYSVEVRESVASTKRLANYETSYFGDGKPVSEACDESSCLGAFTAPESRNIYPYAPPTTTRGDAAATDGPFVLQPPEKMGQLGPLAVVAITGLLGAVLLTIALLSPFMGEYFRRKEGQKQSRTINSQ</sequence>
<proteinExistence type="predicted"/>
<accession>A0ABQ9Q3C5</accession>
<organism evidence="2 3">
    <name type="scientific">Colletotrichum limetticola</name>
    <dbReference type="NCBI Taxonomy" id="1209924"/>
    <lineage>
        <taxon>Eukaryota</taxon>
        <taxon>Fungi</taxon>
        <taxon>Dikarya</taxon>
        <taxon>Ascomycota</taxon>
        <taxon>Pezizomycotina</taxon>
        <taxon>Sordariomycetes</taxon>
        <taxon>Hypocreomycetidae</taxon>
        <taxon>Glomerellales</taxon>
        <taxon>Glomerellaceae</taxon>
        <taxon>Colletotrichum</taxon>
        <taxon>Colletotrichum acutatum species complex</taxon>
    </lineage>
</organism>
<evidence type="ECO:0000313" key="3">
    <source>
        <dbReference type="Proteomes" id="UP001169217"/>
    </source>
</evidence>
<evidence type="ECO:0000313" key="2">
    <source>
        <dbReference type="EMBL" id="KAK0378191.1"/>
    </source>
</evidence>
<evidence type="ECO:0000256" key="1">
    <source>
        <dbReference type="SAM" id="Phobius"/>
    </source>
</evidence>
<keyword evidence="1" id="KW-0472">Membrane</keyword>
<keyword evidence="1" id="KW-1133">Transmembrane helix</keyword>
<name>A0ABQ9Q3C5_9PEZI</name>
<keyword evidence="3" id="KW-1185">Reference proteome</keyword>
<gene>
    <name evidence="2" type="ORF">CLIM01_04436</name>
</gene>
<dbReference type="EMBL" id="JARUPT010000103">
    <property type="protein sequence ID" value="KAK0378191.1"/>
    <property type="molecule type" value="Genomic_DNA"/>
</dbReference>
<comment type="caution">
    <text evidence="2">The sequence shown here is derived from an EMBL/GenBank/DDBJ whole genome shotgun (WGS) entry which is preliminary data.</text>
</comment>
<keyword evidence="1" id="KW-0812">Transmembrane</keyword>
<dbReference type="Proteomes" id="UP001169217">
    <property type="component" value="Unassembled WGS sequence"/>
</dbReference>
<reference evidence="2" key="1">
    <citation type="submission" date="2023-04" db="EMBL/GenBank/DDBJ databases">
        <title>Colletotrichum limetticola genome sequence.</title>
        <authorList>
            <person name="Baroncelli R."/>
        </authorList>
    </citation>
    <scope>NUCLEOTIDE SEQUENCE</scope>
    <source>
        <strain evidence="2">KLA-Anderson</strain>
    </source>
</reference>
<protein>
    <submittedName>
        <fullName evidence="2">Uncharacterized protein</fullName>
    </submittedName>
</protein>